<dbReference type="HAMAP" id="MF_00715">
    <property type="entry name" value="SlyX"/>
    <property type="match status" value="1"/>
</dbReference>
<dbReference type="Proteomes" id="UP000249046">
    <property type="component" value="Unassembled WGS sequence"/>
</dbReference>
<dbReference type="PANTHER" id="PTHR36508:SF1">
    <property type="entry name" value="PROTEIN SLYX"/>
    <property type="match status" value="1"/>
</dbReference>
<protein>
    <recommendedName>
        <fullName evidence="1">Protein SlyX homolog</fullName>
    </recommendedName>
</protein>
<evidence type="ECO:0000256" key="1">
    <source>
        <dbReference type="HAMAP-Rule" id="MF_00715"/>
    </source>
</evidence>
<dbReference type="AlphaFoldDB" id="A0A2W5K3K4"/>
<dbReference type="InterPro" id="IPR007236">
    <property type="entry name" value="SlyX"/>
</dbReference>
<dbReference type="Gene3D" id="1.20.5.300">
    <property type="match status" value="1"/>
</dbReference>
<organism evidence="3 4">
    <name type="scientific">Rhodanobacter denitrificans</name>
    <dbReference type="NCBI Taxonomy" id="666685"/>
    <lineage>
        <taxon>Bacteria</taxon>
        <taxon>Pseudomonadati</taxon>
        <taxon>Pseudomonadota</taxon>
        <taxon>Gammaproteobacteria</taxon>
        <taxon>Lysobacterales</taxon>
        <taxon>Rhodanobacteraceae</taxon>
        <taxon>Rhodanobacter</taxon>
    </lineage>
</organism>
<comment type="similarity">
    <text evidence="1">Belongs to the SlyX family.</text>
</comment>
<proteinExistence type="inferred from homology"/>
<accession>A0A2W5K3K4</accession>
<dbReference type="PANTHER" id="PTHR36508">
    <property type="entry name" value="PROTEIN SLYX"/>
    <property type="match status" value="1"/>
</dbReference>
<gene>
    <name evidence="1" type="primary">slyX</name>
    <name evidence="3" type="ORF">DI564_16620</name>
</gene>
<dbReference type="Pfam" id="PF04102">
    <property type="entry name" value="SlyX"/>
    <property type="match status" value="1"/>
</dbReference>
<reference evidence="3 4" key="1">
    <citation type="submission" date="2017-08" db="EMBL/GenBank/DDBJ databases">
        <title>Infants hospitalized years apart are colonized by the same room-sourced microbial strains.</title>
        <authorList>
            <person name="Brooks B."/>
            <person name="Olm M.R."/>
            <person name="Firek B.A."/>
            <person name="Baker R."/>
            <person name="Thomas B.C."/>
            <person name="Morowitz M.J."/>
            <person name="Banfield J.F."/>
        </authorList>
    </citation>
    <scope>NUCLEOTIDE SEQUENCE [LARGE SCALE GENOMIC DNA]</scope>
    <source>
        <strain evidence="3">S2_005_003_R2_42</strain>
    </source>
</reference>
<comment type="caution">
    <text evidence="3">The sequence shown here is derived from an EMBL/GenBank/DDBJ whole genome shotgun (WGS) entry which is preliminary data.</text>
</comment>
<name>A0A2W5K3K4_9GAMM</name>
<keyword evidence="2" id="KW-0175">Coiled coil</keyword>
<evidence type="ECO:0000313" key="3">
    <source>
        <dbReference type="EMBL" id="PZQ09958.1"/>
    </source>
</evidence>
<dbReference type="EMBL" id="QFPO01000023">
    <property type="protein sequence ID" value="PZQ09958.1"/>
    <property type="molecule type" value="Genomic_DNA"/>
</dbReference>
<evidence type="ECO:0000256" key="2">
    <source>
        <dbReference type="SAM" id="Coils"/>
    </source>
</evidence>
<evidence type="ECO:0000313" key="4">
    <source>
        <dbReference type="Proteomes" id="UP000249046"/>
    </source>
</evidence>
<feature type="coiled-coil region" evidence="2">
    <location>
        <begin position="30"/>
        <end position="57"/>
    </location>
</feature>
<sequence>MSASIEERLTELEVRLAFIDDTVNALNGVVADQDRRVQQLSAELERLRGELLGVRLALSHDIRDEPPPPHY</sequence>